<evidence type="ECO:0000313" key="2">
    <source>
        <dbReference type="EMBL" id="SFK11238.1"/>
    </source>
</evidence>
<feature type="signal peptide" evidence="1">
    <location>
        <begin position="1"/>
        <end position="22"/>
    </location>
</feature>
<feature type="chain" id="PRO_5011670412" description="Lipoprotein" evidence="1">
    <location>
        <begin position="23"/>
        <end position="297"/>
    </location>
</feature>
<evidence type="ECO:0008006" key="4">
    <source>
        <dbReference type="Google" id="ProtNLM"/>
    </source>
</evidence>
<reference evidence="3" key="1">
    <citation type="submission" date="2016-10" db="EMBL/GenBank/DDBJ databases">
        <authorList>
            <person name="Varghese N."/>
            <person name="Submissions S."/>
        </authorList>
    </citation>
    <scope>NUCLEOTIDE SEQUENCE [LARGE SCALE GENOMIC DNA]</scope>
    <source>
        <strain evidence="3">CGMCC 4.2126</strain>
    </source>
</reference>
<organism evidence="2 3">
    <name type="scientific">Streptosporangium canum</name>
    <dbReference type="NCBI Taxonomy" id="324952"/>
    <lineage>
        <taxon>Bacteria</taxon>
        <taxon>Bacillati</taxon>
        <taxon>Actinomycetota</taxon>
        <taxon>Actinomycetes</taxon>
        <taxon>Streptosporangiales</taxon>
        <taxon>Streptosporangiaceae</taxon>
        <taxon>Streptosporangium</taxon>
    </lineage>
</organism>
<proteinExistence type="predicted"/>
<protein>
    <recommendedName>
        <fullName evidence="4">Lipoprotein</fullName>
    </recommendedName>
</protein>
<dbReference type="RefSeq" id="WP_143121056.1">
    <property type="nucleotide sequence ID" value="NZ_FOQY01000017.1"/>
</dbReference>
<dbReference type="GeneID" id="96300557"/>
<accession>A0A1I3WUQ5</accession>
<dbReference type="AlphaFoldDB" id="A0A1I3WUQ5"/>
<dbReference type="PROSITE" id="PS51257">
    <property type="entry name" value="PROKAR_LIPOPROTEIN"/>
    <property type="match status" value="1"/>
</dbReference>
<keyword evidence="1" id="KW-0732">Signal</keyword>
<name>A0A1I3WUQ5_9ACTN</name>
<sequence>MPKRSTLVLSALSLAALTGCSAAGGSQSAPSSPHATASYAGTDVKRQMEAGIADCMKKGGFTYVPYLPPPVKLSAAETQALNGDYEAMKVRRAKYGFEIFAAFVYPKEFQGPGDPRGKVPADPNWAIAGKLNEAQATAYVKVKEACYGEAVEKTTGKVVTSKRDHGKQMALKVKQVKAEELDGDPGLVQSAVAMADCLKAKGYRLTAANPVAMERRGRDEFDAKVEKLARQDDIPDEQAGEGMFVQPELAPDKARPYLNEEIKASLDDLECGKEFYRAFLPRQNELLRRMQEEFAWL</sequence>
<evidence type="ECO:0000313" key="3">
    <source>
        <dbReference type="Proteomes" id="UP000199111"/>
    </source>
</evidence>
<keyword evidence="3" id="KW-1185">Reference proteome</keyword>
<evidence type="ECO:0000256" key="1">
    <source>
        <dbReference type="SAM" id="SignalP"/>
    </source>
</evidence>
<dbReference type="Proteomes" id="UP000199111">
    <property type="component" value="Unassembled WGS sequence"/>
</dbReference>
<gene>
    <name evidence="2" type="ORF">SAMN05216275_117148</name>
</gene>
<dbReference type="EMBL" id="FOQY01000017">
    <property type="protein sequence ID" value="SFK11238.1"/>
    <property type="molecule type" value="Genomic_DNA"/>
</dbReference>